<keyword evidence="3" id="KW-0393">Immunoglobulin domain</keyword>
<gene>
    <name evidence="5" type="ORF">JEQ12_007498</name>
</gene>
<protein>
    <recommendedName>
        <fullName evidence="4">Ig-like domain-containing protein</fullName>
    </recommendedName>
</protein>
<sequence>MKKGISGVGLSAQLWGHRRRDALTVSTMAWSPLLLTLGALCTGSRAQAVLTQPSSVSRSLGQRVTITCSGSSSNTGGNFVGWCQQLPGTAPKTRIYGDSNRPSGGPEWFSGSKSGNSASMTIASLQAEEEAGYYCLSWDDSLNGPTVLQAREMPDSSSHSNRASFLQAPLSLTGSWHKQHMRQVGTGPGYQGSAPSLISPWGADSGTLSCSSCPVSPVSVSAGSLSQPLLTQPASLSGSPGASARLTCTLSSGYSVVSYTIYWYQQKAGSPPRYLLRFKSDSDKHQGSGVPSHFSGSKDASTNAGLLLISGLQPEDEANYHCAVWHDDTNAHTVLQSSEEVRQKPPPLTPARGSDEVELRGSWAQAVLTQPSSVSGSPGQRVSITCSGSNIGSSGVGWFQQLPGSGLKTVIYYNSNRPSGVPDRFSGSKSGNTATLTISSLQAEDEADYFCGSYAGSSSNGTVLQARGEARQKPALPQVTGSRAEASAVKADTSVVCLV</sequence>
<dbReference type="InterPro" id="IPR007110">
    <property type="entry name" value="Ig-like_dom"/>
</dbReference>
<keyword evidence="1" id="KW-0732">Signal</keyword>
<dbReference type="SMART" id="SM00406">
    <property type="entry name" value="IGv"/>
    <property type="match status" value="3"/>
</dbReference>
<dbReference type="InterPro" id="IPR003599">
    <property type="entry name" value="Ig_sub"/>
</dbReference>
<feature type="domain" description="Ig-like" evidence="4">
    <location>
        <begin position="32"/>
        <end position="135"/>
    </location>
</feature>
<evidence type="ECO:0000313" key="5">
    <source>
        <dbReference type="EMBL" id="KAG5198902.1"/>
    </source>
</evidence>
<name>A0A835ZR59_SHEEP</name>
<proteinExistence type="predicted"/>
<accession>A0A835ZR59</accession>
<dbReference type="Proteomes" id="UP000664991">
    <property type="component" value="Chromosome 17"/>
</dbReference>
<dbReference type="Pfam" id="PF07686">
    <property type="entry name" value="V-set"/>
    <property type="match status" value="3"/>
</dbReference>
<feature type="domain" description="Ig-like" evidence="4">
    <location>
        <begin position="228"/>
        <end position="342"/>
    </location>
</feature>
<evidence type="ECO:0000313" key="6">
    <source>
        <dbReference type="Proteomes" id="UP000664991"/>
    </source>
</evidence>
<dbReference type="InterPro" id="IPR013783">
    <property type="entry name" value="Ig-like_fold"/>
</dbReference>
<evidence type="ECO:0000256" key="1">
    <source>
        <dbReference type="ARBA" id="ARBA00022729"/>
    </source>
</evidence>
<evidence type="ECO:0000259" key="4">
    <source>
        <dbReference type="PROSITE" id="PS50835"/>
    </source>
</evidence>
<keyword evidence="2" id="KW-1015">Disulfide bond</keyword>
<organism evidence="5 6">
    <name type="scientific">Ovis aries</name>
    <name type="common">Sheep</name>
    <dbReference type="NCBI Taxonomy" id="9940"/>
    <lineage>
        <taxon>Eukaryota</taxon>
        <taxon>Metazoa</taxon>
        <taxon>Chordata</taxon>
        <taxon>Craniata</taxon>
        <taxon>Vertebrata</taxon>
        <taxon>Euteleostomi</taxon>
        <taxon>Mammalia</taxon>
        <taxon>Eutheria</taxon>
        <taxon>Laurasiatheria</taxon>
        <taxon>Artiodactyla</taxon>
        <taxon>Ruminantia</taxon>
        <taxon>Pecora</taxon>
        <taxon>Bovidae</taxon>
        <taxon>Caprinae</taxon>
        <taxon>Ovis</taxon>
    </lineage>
</organism>
<dbReference type="InterPro" id="IPR050150">
    <property type="entry name" value="IgV_Light_Chain"/>
</dbReference>
<dbReference type="InterPro" id="IPR036179">
    <property type="entry name" value="Ig-like_dom_sf"/>
</dbReference>
<dbReference type="SUPFAM" id="SSF48726">
    <property type="entry name" value="Immunoglobulin"/>
    <property type="match status" value="3"/>
</dbReference>
<dbReference type="EMBL" id="JAEMGP010000017">
    <property type="protein sequence ID" value="KAG5198902.1"/>
    <property type="molecule type" value="Genomic_DNA"/>
</dbReference>
<evidence type="ECO:0000256" key="3">
    <source>
        <dbReference type="ARBA" id="ARBA00023319"/>
    </source>
</evidence>
<comment type="caution">
    <text evidence="5">The sequence shown here is derived from an EMBL/GenBank/DDBJ whole genome shotgun (WGS) entry which is preliminary data.</text>
</comment>
<dbReference type="InterPro" id="IPR013106">
    <property type="entry name" value="Ig_V-set"/>
</dbReference>
<dbReference type="FunFam" id="2.60.40.10:FF:000721">
    <property type="entry name" value="Immunoglobulin lambda variable 5-45"/>
    <property type="match status" value="1"/>
</dbReference>
<reference evidence="5 6" key="1">
    <citation type="submission" date="2020-12" db="EMBL/GenBank/DDBJ databases">
        <title>De novo assembly of Tibetan sheep genome.</title>
        <authorList>
            <person name="Li X."/>
        </authorList>
    </citation>
    <scope>NUCLEOTIDE SEQUENCE [LARGE SCALE GENOMIC DNA]</scope>
    <source>
        <tissue evidence="5">Heart</tissue>
    </source>
</reference>
<dbReference type="PANTHER" id="PTHR23267">
    <property type="entry name" value="IMMUNOGLOBULIN LIGHT CHAIN"/>
    <property type="match status" value="1"/>
</dbReference>
<dbReference type="SMART" id="SM00409">
    <property type="entry name" value="IG"/>
    <property type="match status" value="3"/>
</dbReference>
<feature type="domain" description="Ig-like" evidence="4">
    <location>
        <begin position="346"/>
        <end position="451"/>
    </location>
</feature>
<evidence type="ECO:0000256" key="2">
    <source>
        <dbReference type="ARBA" id="ARBA00023157"/>
    </source>
</evidence>
<dbReference type="PROSITE" id="PS50835">
    <property type="entry name" value="IG_LIKE"/>
    <property type="match status" value="3"/>
</dbReference>
<dbReference type="AlphaFoldDB" id="A0A835ZR59"/>
<dbReference type="Gene3D" id="2.60.40.10">
    <property type="entry name" value="Immunoglobulins"/>
    <property type="match status" value="3"/>
</dbReference>